<sequence length="228" mass="26782">MNLETLFKKAETFVRKNYPKDLEWSKHQVSVEPLEEIDKATFLREYAYVIYCSGFRQSVVEKHWPDLYQTYHEFNPALISQSREQTKESALKYIGNKMKVESVLNTAEQLKDMTWGNWINYKQQIKDSVPGFDILEELPFIGPKTKFHLARNMGFNVAKPDRHLERIAAAYKMTTASMCKYLSEKSEELTGIHYDVHTIDSIFWRAASEGETSWDSESETSWEEQKRN</sequence>
<dbReference type="EMBL" id="MT143882">
    <property type="protein sequence ID" value="QJB04429.1"/>
    <property type="molecule type" value="Genomic_DNA"/>
</dbReference>
<dbReference type="AlphaFoldDB" id="A0A6M3M4E5"/>
<accession>A0A6M3M4E5</accession>
<proteinExistence type="predicted"/>
<evidence type="ECO:0008006" key="3">
    <source>
        <dbReference type="Google" id="ProtNLM"/>
    </source>
</evidence>
<dbReference type="SUPFAM" id="SSF48150">
    <property type="entry name" value="DNA-glycosylase"/>
    <property type="match status" value="1"/>
</dbReference>
<protein>
    <recommendedName>
        <fullName evidence="3">HhH-GPD domain-containing protein</fullName>
    </recommendedName>
</protein>
<dbReference type="GO" id="GO:0006281">
    <property type="term" value="P:DNA repair"/>
    <property type="evidence" value="ECO:0007669"/>
    <property type="project" value="InterPro"/>
</dbReference>
<reference evidence="1" key="1">
    <citation type="submission" date="2020-03" db="EMBL/GenBank/DDBJ databases">
        <title>The deep terrestrial virosphere.</title>
        <authorList>
            <person name="Holmfeldt K."/>
            <person name="Nilsson E."/>
            <person name="Simone D."/>
            <person name="Lopez-Fernandez M."/>
            <person name="Wu X."/>
            <person name="de Brujin I."/>
            <person name="Lundin D."/>
            <person name="Andersson A."/>
            <person name="Bertilsson S."/>
            <person name="Dopson M."/>
        </authorList>
    </citation>
    <scope>NUCLEOTIDE SEQUENCE</scope>
    <source>
        <strain evidence="1">MM171A00411</strain>
        <strain evidence="2">MM171B00292</strain>
    </source>
</reference>
<evidence type="ECO:0000313" key="2">
    <source>
        <dbReference type="EMBL" id="QJB04429.1"/>
    </source>
</evidence>
<dbReference type="EMBL" id="MT143696">
    <property type="protein sequence ID" value="QJB00555.1"/>
    <property type="molecule type" value="Genomic_DNA"/>
</dbReference>
<evidence type="ECO:0000313" key="1">
    <source>
        <dbReference type="EMBL" id="QJB00555.1"/>
    </source>
</evidence>
<gene>
    <name evidence="1" type="ORF">MM171A00411_0017</name>
    <name evidence="2" type="ORF">MM171B00292_0030</name>
</gene>
<dbReference type="InterPro" id="IPR011257">
    <property type="entry name" value="DNA_glycosylase"/>
</dbReference>
<name>A0A6M3M4E5_9ZZZZ</name>
<dbReference type="GO" id="GO:0003824">
    <property type="term" value="F:catalytic activity"/>
    <property type="evidence" value="ECO:0007669"/>
    <property type="project" value="InterPro"/>
</dbReference>
<organism evidence="1">
    <name type="scientific">viral metagenome</name>
    <dbReference type="NCBI Taxonomy" id="1070528"/>
    <lineage>
        <taxon>unclassified sequences</taxon>
        <taxon>metagenomes</taxon>
        <taxon>organismal metagenomes</taxon>
    </lineage>
</organism>